<accession>A0A832SJ42</accession>
<evidence type="ECO:0000313" key="2">
    <source>
        <dbReference type="Proteomes" id="UP000600774"/>
    </source>
</evidence>
<sequence>MQRTIVSFTMRADAGILHTCSAIQYLQHVIAGRLHNSDLSDPKHKSDVGSHFYGTAIPGTIAASASKAHRYYTVYRLNSIREKTGYGL</sequence>
<dbReference type="EMBL" id="DUJU01000170">
    <property type="protein sequence ID" value="HIH95274.1"/>
    <property type="molecule type" value="Genomic_DNA"/>
</dbReference>
<reference evidence="1" key="1">
    <citation type="journal article" date="2020" name="bioRxiv">
        <title>A rank-normalized archaeal taxonomy based on genome phylogeny resolves widespread incomplete and uneven classifications.</title>
        <authorList>
            <person name="Rinke C."/>
            <person name="Chuvochina M."/>
            <person name="Mussig A.J."/>
            <person name="Chaumeil P.-A."/>
            <person name="Waite D.W."/>
            <person name="Whitman W.B."/>
            <person name="Parks D.H."/>
            <person name="Hugenholtz P."/>
        </authorList>
    </citation>
    <scope>NUCLEOTIDE SEQUENCE</scope>
    <source>
        <strain evidence="1">UBA8876</strain>
    </source>
</reference>
<dbReference type="Proteomes" id="UP000600774">
    <property type="component" value="Unassembled WGS sequence"/>
</dbReference>
<name>A0A832SJ42_9EURY</name>
<dbReference type="AlphaFoldDB" id="A0A832SJ42"/>
<organism evidence="1 2">
    <name type="scientific">Methanosarcina acetivorans</name>
    <dbReference type="NCBI Taxonomy" id="2214"/>
    <lineage>
        <taxon>Archaea</taxon>
        <taxon>Methanobacteriati</taxon>
        <taxon>Methanobacteriota</taxon>
        <taxon>Stenosarchaea group</taxon>
        <taxon>Methanomicrobia</taxon>
        <taxon>Methanosarcinales</taxon>
        <taxon>Methanosarcinaceae</taxon>
        <taxon>Methanosarcina</taxon>
    </lineage>
</organism>
<proteinExistence type="predicted"/>
<protein>
    <submittedName>
        <fullName evidence="1">Uncharacterized protein</fullName>
    </submittedName>
</protein>
<comment type="caution">
    <text evidence="1">The sequence shown here is derived from an EMBL/GenBank/DDBJ whole genome shotgun (WGS) entry which is preliminary data.</text>
</comment>
<evidence type="ECO:0000313" key="1">
    <source>
        <dbReference type="EMBL" id="HIH95274.1"/>
    </source>
</evidence>
<gene>
    <name evidence="1" type="ORF">HA338_15030</name>
</gene>